<dbReference type="InterPro" id="IPR019734">
    <property type="entry name" value="TPR_rpt"/>
</dbReference>
<sequence>MSQKKPSKSEVSNYSNDELFEFFKEALFEGNFDLAEKCIKELLRRVESNEVESEEEKIKYYKGMGIFQEMINNEELAREYFLKSLEIKPDDDEALNHLRKLSGLEDQSE</sequence>
<evidence type="ECO:0000256" key="1">
    <source>
        <dbReference type="PROSITE-ProRule" id="PRU00339"/>
    </source>
</evidence>
<dbReference type="PROSITE" id="PS50005">
    <property type="entry name" value="TPR"/>
    <property type="match status" value="1"/>
</dbReference>
<comment type="caution">
    <text evidence="2">The sequence shown here is derived from an EMBL/GenBank/DDBJ whole genome shotgun (WGS) entry which is preliminary data.</text>
</comment>
<accession>A0A7V3ZXS6</accession>
<protein>
    <recommendedName>
        <fullName evidence="3">Tetratricopeptide repeat protein</fullName>
    </recommendedName>
</protein>
<name>A0A7V3ZXS6_UNCW3</name>
<dbReference type="EMBL" id="DTDJ01000029">
    <property type="protein sequence ID" value="HGL17554.1"/>
    <property type="molecule type" value="Genomic_DNA"/>
</dbReference>
<organism evidence="2">
    <name type="scientific">candidate division WOR-3 bacterium</name>
    <dbReference type="NCBI Taxonomy" id="2052148"/>
    <lineage>
        <taxon>Bacteria</taxon>
        <taxon>Bacteria division WOR-3</taxon>
    </lineage>
</organism>
<feature type="repeat" description="TPR" evidence="1">
    <location>
        <begin position="58"/>
        <end position="91"/>
    </location>
</feature>
<dbReference type="SUPFAM" id="SSF48452">
    <property type="entry name" value="TPR-like"/>
    <property type="match status" value="1"/>
</dbReference>
<evidence type="ECO:0008006" key="3">
    <source>
        <dbReference type="Google" id="ProtNLM"/>
    </source>
</evidence>
<evidence type="ECO:0000313" key="2">
    <source>
        <dbReference type="EMBL" id="HGL17554.1"/>
    </source>
</evidence>
<keyword evidence="1" id="KW-0802">TPR repeat</keyword>
<dbReference type="Gene3D" id="1.25.40.10">
    <property type="entry name" value="Tetratricopeptide repeat domain"/>
    <property type="match status" value="1"/>
</dbReference>
<dbReference type="InterPro" id="IPR011990">
    <property type="entry name" value="TPR-like_helical_dom_sf"/>
</dbReference>
<reference evidence="2" key="1">
    <citation type="journal article" date="2020" name="mSystems">
        <title>Genome- and Community-Level Interaction Insights into Carbon Utilization and Element Cycling Functions of Hydrothermarchaeota in Hydrothermal Sediment.</title>
        <authorList>
            <person name="Zhou Z."/>
            <person name="Liu Y."/>
            <person name="Xu W."/>
            <person name="Pan J."/>
            <person name="Luo Z.H."/>
            <person name="Li M."/>
        </authorList>
    </citation>
    <scope>NUCLEOTIDE SEQUENCE [LARGE SCALE GENOMIC DNA]</scope>
    <source>
        <strain evidence="2">SpSt-69</strain>
    </source>
</reference>
<proteinExistence type="predicted"/>
<dbReference type="AlphaFoldDB" id="A0A7V3ZXS6"/>
<gene>
    <name evidence="2" type="ORF">ENU66_04415</name>
</gene>